<evidence type="ECO:0000256" key="7">
    <source>
        <dbReference type="ARBA" id="ARBA00022989"/>
    </source>
</evidence>
<feature type="transmembrane region" description="Helical" evidence="9">
    <location>
        <begin position="75"/>
        <end position="97"/>
    </location>
</feature>
<keyword evidence="3 9" id="KW-0813">Transport</keyword>
<evidence type="ECO:0000256" key="3">
    <source>
        <dbReference type="ARBA" id="ARBA00022448"/>
    </source>
</evidence>
<feature type="transmembrane region" description="Helical" evidence="9">
    <location>
        <begin position="106"/>
        <end position="127"/>
    </location>
</feature>
<dbReference type="GO" id="GO:0005886">
    <property type="term" value="C:plasma membrane"/>
    <property type="evidence" value="ECO:0007669"/>
    <property type="project" value="UniProtKB-SubCell"/>
</dbReference>
<comment type="caution">
    <text evidence="11">The sequence shown here is derived from an EMBL/GenBank/DDBJ whole genome shotgun (WGS) entry which is preliminary data.</text>
</comment>
<dbReference type="InterPro" id="IPR035906">
    <property type="entry name" value="MetI-like_sf"/>
</dbReference>
<dbReference type="InterPro" id="IPR000515">
    <property type="entry name" value="MetI-like"/>
</dbReference>
<evidence type="ECO:0000256" key="8">
    <source>
        <dbReference type="ARBA" id="ARBA00023136"/>
    </source>
</evidence>
<dbReference type="EMBL" id="SKBU01000023">
    <property type="protein sequence ID" value="TCJ15627.1"/>
    <property type="molecule type" value="Genomic_DNA"/>
</dbReference>
<keyword evidence="4" id="KW-1003">Cell membrane</keyword>
<comment type="similarity">
    <text evidence="2">Belongs to the binding-protein-dependent transport system permease family. MalFG subfamily.</text>
</comment>
<reference evidence="11 12" key="1">
    <citation type="submission" date="2019-03" db="EMBL/GenBank/DDBJ databases">
        <title>Whole genome sequence of a novel Rubrobacter taiwanensis strain, isolated from Yellowstone National Park.</title>
        <authorList>
            <person name="Freed S."/>
            <person name="Ramaley R.F."/>
            <person name="Kyndt J.A."/>
        </authorList>
    </citation>
    <scope>NUCLEOTIDE SEQUENCE [LARGE SCALE GENOMIC DNA]</scope>
    <source>
        <strain evidence="11 12">Yellowstone</strain>
    </source>
</reference>
<evidence type="ECO:0000259" key="10">
    <source>
        <dbReference type="PROSITE" id="PS50928"/>
    </source>
</evidence>
<gene>
    <name evidence="11" type="ORF">E0L93_12465</name>
</gene>
<feature type="domain" description="ABC transmembrane type-1" evidence="10">
    <location>
        <begin position="71"/>
        <end position="260"/>
    </location>
</feature>
<dbReference type="PANTHER" id="PTHR32243">
    <property type="entry name" value="MALTOSE TRANSPORT SYSTEM PERMEASE-RELATED"/>
    <property type="match status" value="1"/>
</dbReference>
<dbReference type="GO" id="GO:0055085">
    <property type="term" value="P:transmembrane transport"/>
    <property type="evidence" value="ECO:0007669"/>
    <property type="project" value="InterPro"/>
</dbReference>
<keyword evidence="6 9" id="KW-0812">Transmembrane</keyword>
<dbReference type="PANTHER" id="PTHR32243:SF50">
    <property type="entry name" value="MALTOSE_MALTODEXTRIN TRANSPORT SYSTEM PERMEASE PROTEIN MALG"/>
    <property type="match status" value="1"/>
</dbReference>
<evidence type="ECO:0000256" key="1">
    <source>
        <dbReference type="ARBA" id="ARBA00004651"/>
    </source>
</evidence>
<evidence type="ECO:0000256" key="2">
    <source>
        <dbReference type="ARBA" id="ARBA00009047"/>
    </source>
</evidence>
<dbReference type="Proteomes" id="UP000295244">
    <property type="component" value="Unassembled WGS sequence"/>
</dbReference>
<comment type="subcellular location">
    <subcellularLocation>
        <location evidence="1 9">Cell membrane</location>
        <topology evidence="1 9">Multi-pass membrane protein</topology>
    </subcellularLocation>
</comment>
<evidence type="ECO:0000256" key="9">
    <source>
        <dbReference type="RuleBase" id="RU363032"/>
    </source>
</evidence>
<proteinExistence type="inferred from homology"/>
<evidence type="ECO:0000256" key="4">
    <source>
        <dbReference type="ARBA" id="ARBA00022475"/>
    </source>
</evidence>
<name>A0A4R1BEV9_9ACTN</name>
<feature type="transmembrane region" description="Helical" evidence="9">
    <location>
        <begin position="183"/>
        <end position="209"/>
    </location>
</feature>
<dbReference type="OrthoDB" id="9794684at2"/>
<feature type="transmembrane region" description="Helical" evidence="9">
    <location>
        <begin position="139"/>
        <end position="162"/>
    </location>
</feature>
<dbReference type="RefSeq" id="WP_132692405.1">
    <property type="nucleotide sequence ID" value="NZ_SKBU01000023.1"/>
</dbReference>
<dbReference type="InterPro" id="IPR050901">
    <property type="entry name" value="BP-dep_ABC_trans_perm"/>
</dbReference>
<keyword evidence="7 9" id="KW-1133">Transmembrane helix</keyword>
<keyword evidence="5" id="KW-0762">Sugar transport</keyword>
<evidence type="ECO:0000313" key="12">
    <source>
        <dbReference type="Proteomes" id="UP000295244"/>
    </source>
</evidence>
<dbReference type="Pfam" id="PF00528">
    <property type="entry name" value="BPD_transp_1"/>
    <property type="match status" value="1"/>
</dbReference>
<keyword evidence="8 9" id="KW-0472">Membrane</keyword>
<dbReference type="PROSITE" id="PS50928">
    <property type="entry name" value="ABC_TM1"/>
    <property type="match status" value="1"/>
</dbReference>
<feature type="transmembrane region" description="Helical" evidence="9">
    <location>
        <begin position="7"/>
        <end position="28"/>
    </location>
</feature>
<accession>A0A4R1BEV9</accession>
<keyword evidence="12" id="KW-1185">Reference proteome</keyword>
<protein>
    <submittedName>
        <fullName evidence="11">Carbohydrate ABC transporter permease</fullName>
    </submittedName>
</protein>
<feature type="transmembrane region" description="Helical" evidence="9">
    <location>
        <begin position="239"/>
        <end position="260"/>
    </location>
</feature>
<dbReference type="SUPFAM" id="SSF161098">
    <property type="entry name" value="MetI-like"/>
    <property type="match status" value="1"/>
</dbReference>
<sequence>MKALRRLWVYPAALAVLVVIAFPLYGVVLTSIQREQDIRSRDVNFIPRYIELGHYQAVLDPGHIVPIREAMMNSFTVSVLTAVIAVALALPATYALYRLPLPGRSYILAGLVSIYLLPTILFVLPLYVRAAQFGLLDTFTGLVIPYVAFILPFMVWILGAFLKAIPVQIEEAAMIDGANRLQILVRVVLPLMKPGIGAGLLMGFILAWIEFLTPLLFTRELRILTVTLGLYRSTYEIEIGQLAAAAVLTALPLIVLTVVFQRAISQVITTGAER</sequence>
<evidence type="ECO:0000256" key="6">
    <source>
        <dbReference type="ARBA" id="ARBA00022692"/>
    </source>
</evidence>
<dbReference type="Gene3D" id="1.10.3720.10">
    <property type="entry name" value="MetI-like"/>
    <property type="match status" value="1"/>
</dbReference>
<organism evidence="11 12">
    <name type="scientific">Rubrobacter taiwanensis</name>
    <dbReference type="NCBI Taxonomy" id="185139"/>
    <lineage>
        <taxon>Bacteria</taxon>
        <taxon>Bacillati</taxon>
        <taxon>Actinomycetota</taxon>
        <taxon>Rubrobacteria</taxon>
        <taxon>Rubrobacterales</taxon>
        <taxon>Rubrobacteraceae</taxon>
        <taxon>Rubrobacter</taxon>
    </lineage>
</organism>
<dbReference type="CDD" id="cd06261">
    <property type="entry name" value="TM_PBP2"/>
    <property type="match status" value="1"/>
</dbReference>
<evidence type="ECO:0000313" key="11">
    <source>
        <dbReference type="EMBL" id="TCJ15627.1"/>
    </source>
</evidence>
<evidence type="ECO:0000256" key="5">
    <source>
        <dbReference type="ARBA" id="ARBA00022597"/>
    </source>
</evidence>
<dbReference type="AlphaFoldDB" id="A0A4R1BEV9"/>